<evidence type="ECO:0000313" key="2">
    <source>
        <dbReference type="EMBL" id="GIJ25199.1"/>
    </source>
</evidence>
<comment type="caution">
    <text evidence="2">The sequence shown here is derived from an EMBL/GenBank/DDBJ whole genome shotgun (WGS) entry which is preliminary data.</text>
</comment>
<organism evidence="2 3">
    <name type="scientific">Micromonospora qiuiae</name>
    <dbReference type="NCBI Taxonomy" id="502268"/>
    <lineage>
        <taxon>Bacteria</taxon>
        <taxon>Bacillati</taxon>
        <taxon>Actinomycetota</taxon>
        <taxon>Actinomycetes</taxon>
        <taxon>Micromonosporales</taxon>
        <taxon>Micromonosporaceae</taxon>
        <taxon>Micromonospora</taxon>
    </lineage>
</organism>
<dbReference type="Gene3D" id="1.25.40.10">
    <property type="entry name" value="Tetratricopeptide repeat domain"/>
    <property type="match status" value="1"/>
</dbReference>
<dbReference type="Proteomes" id="UP000653076">
    <property type="component" value="Unassembled WGS sequence"/>
</dbReference>
<evidence type="ECO:0000256" key="1">
    <source>
        <dbReference type="PROSITE-ProRule" id="PRU00339"/>
    </source>
</evidence>
<feature type="repeat" description="TPR" evidence="1">
    <location>
        <begin position="234"/>
        <end position="267"/>
    </location>
</feature>
<dbReference type="EMBL" id="BOPC01000004">
    <property type="protein sequence ID" value="GIJ25199.1"/>
    <property type="molecule type" value="Genomic_DNA"/>
</dbReference>
<reference evidence="2 3" key="1">
    <citation type="submission" date="2021-01" db="EMBL/GenBank/DDBJ databases">
        <title>Whole genome shotgun sequence of Verrucosispora qiuiae NBRC 106684.</title>
        <authorList>
            <person name="Komaki H."/>
            <person name="Tamura T."/>
        </authorList>
    </citation>
    <scope>NUCLEOTIDE SEQUENCE [LARGE SCALE GENOMIC DNA]</scope>
    <source>
        <strain evidence="2 3">NBRC 106684</strain>
    </source>
</reference>
<dbReference type="PROSITE" id="PS50005">
    <property type="entry name" value="TPR"/>
    <property type="match status" value="1"/>
</dbReference>
<evidence type="ECO:0000313" key="3">
    <source>
        <dbReference type="Proteomes" id="UP000653076"/>
    </source>
</evidence>
<dbReference type="SMART" id="SM00028">
    <property type="entry name" value="TPR"/>
    <property type="match status" value="1"/>
</dbReference>
<keyword evidence="1" id="KW-0802">TPR repeat</keyword>
<protein>
    <recommendedName>
        <fullName evidence="4">Transcriptional regulator</fullName>
    </recommendedName>
</protein>
<accession>A0ABQ4J4V2</accession>
<dbReference type="InterPro" id="IPR011990">
    <property type="entry name" value="TPR-like_helical_dom_sf"/>
</dbReference>
<evidence type="ECO:0008006" key="4">
    <source>
        <dbReference type="Google" id="ProtNLM"/>
    </source>
</evidence>
<keyword evidence="3" id="KW-1185">Reference proteome</keyword>
<name>A0ABQ4J4V2_9ACTN</name>
<dbReference type="SUPFAM" id="SSF48452">
    <property type="entry name" value="TPR-like"/>
    <property type="match status" value="1"/>
</dbReference>
<sequence>MVNEPEGMMHRRTFLALLGTGLTAPAHEWMLAQPPQDVASTTGRPLAGEVVDHLDAITASLRRMDDHLGSGQTLGLVRQHLRTVVGVLRERSYPDSVGRRLHATAGELLRLAGWLSFDGGQHTQAQRFWIAGLYQANAAGDRGLGANILGFMSCQAKDLGQLRQAVTLAETARTTYPATSPKVSVILDLRAAEAYANNRSEIDTRRALDNAFDRFSDSRPEHGDPDWSYWINEAQAHAQAGYCYVKLEDWARARDHLRTALRLQDNEFTREGALRNALLATTYVQQEQPELDRAIALGDQAVQTLTGQVTSARCIKHVRNLVSTLRPYRRTPAVRRFCQDARDLITT</sequence>
<gene>
    <name evidence="2" type="ORF">Vqi01_03610</name>
</gene>
<dbReference type="InterPro" id="IPR019734">
    <property type="entry name" value="TPR_rpt"/>
</dbReference>
<proteinExistence type="predicted"/>